<keyword evidence="2" id="KW-0540">Nuclease</keyword>
<name>A0A951QKZ4_9CYAN</name>
<proteinExistence type="predicted"/>
<evidence type="ECO:0000313" key="2">
    <source>
        <dbReference type="EMBL" id="MBW4667820.1"/>
    </source>
</evidence>
<dbReference type="CDD" id="cd06260">
    <property type="entry name" value="DUF820-like"/>
    <property type="match status" value="1"/>
</dbReference>
<reference evidence="2" key="2">
    <citation type="journal article" date="2022" name="Microbiol. Resour. Announc.">
        <title>Metagenome Sequencing to Explore Phylogenomics of Terrestrial Cyanobacteria.</title>
        <authorList>
            <person name="Ward R.D."/>
            <person name="Stajich J.E."/>
            <person name="Johansen J.R."/>
            <person name="Huntemann M."/>
            <person name="Clum A."/>
            <person name="Foster B."/>
            <person name="Foster B."/>
            <person name="Roux S."/>
            <person name="Palaniappan K."/>
            <person name="Varghese N."/>
            <person name="Mukherjee S."/>
            <person name="Reddy T.B.K."/>
            <person name="Daum C."/>
            <person name="Copeland A."/>
            <person name="Chen I.A."/>
            <person name="Ivanova N.N."/>
            <person name="Kyrpides N.C."/>
            <person name="Shapiro N."/>
            <person name="Eloe-Fadrosh E.A."/>
            <person name="Pietrasiak N."/>
        </authorList>
    </citation>
    <scope>NUCLEOTIDE SEQUENCE</scope>
    <source>
        <strain evidence="2">GSE-NOS-MK-12-04C</strain>
    </source>
</reference>
<dbReference type="EMBL" id="JAHHGZ010000009">
    <property type="protein sequence ID" value="MBW4667820.1"/>
    <property type="molecule type" value="Genomic_DNA"/>
</dbReference>
<dbReference type="InterPro" id="IPR008538">
    <property type="entry name" value="Uma2"/>
</dbReference>
<dbReference type="PANTHER" id="PTHR34107:SF7">
    <property type="entry name" value="SLR2092 PROTEIN"/>
    <property type="match status" value="1"/>
</dbReference>
<reference evidence="2" key="1">
    <citation type="submission" date="2021-05" db="EMBL/GenBank/DDBJ databases">
        <authorList>
            <person name="Pietrasiak N."/>
            <person name="Ward R."/>
            <person name="Stajich J.E."/>
            <person name="Kurbessoian T."/>
        </authorList>
    </citation>
    <scope>NUCLEOTIDE SEQUENCE</scope>
    <source>
        <strain evidence="2">GSE-NOS-MK-12-04C</strain>
    </source>
</reference>
<evidence type="ECO:0000259" key="1">
    <source>
        <dbReference type="Pfam" id="PF05685"/>
    </source>
</evidence>
<keyword evidence="2" id="KW-0255">Endonuclease</keyword>
<gene>
    <name evidence="2" type="ORF">KME60_10400</name>
</gene>
<organism evidence="2 3">
    <name type="scientific">Cyanomargarita calcarea GSE-NOS-MK-12-04C</name>
    <dbReference type="NCBI Taxonomy" id="2839659"/>
    <lineage>
        <taxon>Bacteria</taxon>
        <taxon>Bacillati</taxon>
        <taxon>Cyanobacteriota</taxon>
        <taxon>Cyanophyceae</taxon>
        <taxon>Nostocales</taxon>
        <taxon>Cyanomargaritaceae</taxon>
        <taxon>Cyanomargarita</taxon>
    </lineage>
</organism>
<dbReference type="AlphaFoldDB" id="A0A951QKZ4"/>
<dbReference type="PANTHER" id="PTHR34107">
    <property type="entry name" value="SLL0198 PROTEIN-RELATED"/>
    <property type="match status" value="1"/>
</dbReference>
<protein>
    <submittedName>
        <fullName evidence="2">Uma2 family endonuclease</fullName>
    </submittedName>
</protein>
<keyword evidence="2" id="KW-0378">Hydrolase</keyword>
<dbReference type="Gene3D" id="3.90.1570.10">
    <property type="entry name" value="tt1808, chain A"/>
    <property type="match status" value="1"/>
</dbReference>
<dbReference type="Pfam" id="PF05685">
    <property type="entry name" value="Uma2"/>
    <property type="match status" value="1"/>
</dbReference>
<accession>A0A951QKZ4</accession>
<evidence type="ECO:0000313" key="3">
    <source>
        <dbReference type="Proteomes" id="UP000729701"/>
    </source>
</evidence>
<comment type="caution">
    <text evidence="2">The sequence shown here is derived from an EMBL/GenBank/DDBJ whole genome shotgun (WGS) entry which is preliminary data.</text>
</comment>
<feature type="domain" description="Putative restriction endonuclease" evidence="1">
    <location>
        <begin position="31"/>
        <end position="199"/>
    </location>
</feature>
<dbReference type="GO" id="GO:0004519">
    <property type="term" value="F:endonuclease activity"/>
    <property type="evidence" value="ECO:0007669"/>
    <property type="project" value="UniProtKB-KW"/>
</dbReference>
<dbReference type="Proteomes" id="UP000729701">
    <property type="component" value="Unassembled WGS sequence"/>
</dbReference>
<dbReference type="SUPFAM" id="SSF52980">
    <property type="entry name" value="Restriction endonuclease-like"/>
    <property type="match status" value="1"/>
</dbReference>
<sequence>MTIATAPTASGATQPLLLDVSGTTLIVTPLQFDRLCVNNPDLRLELTPNRELIVMAPSGGESGKKNFRLSGQLFVWNERTELGEAFDSSTGYDFTAIGGGQPSPDVSWIEKSRLESIDITKFIPIVPDFVIELRSATDRLYAIKNKMVEYQRLGVRLGLLINPQDKKVEIYRPGQEIEVLESPMSIDCSEVMPGFVVSMNKIW</sequence>
<dbReference type="InterPro" id="IPR011335">
    <property type="entry name" value="Restrct_endonuc-II-like"/>
</dbReference>
<dbReference type="InterPro" id="IPR012296">
    <property type="entry name" value="Nuclease_put_TT1808"/>
</dbReference>